<dbReference type="GO" id="GO:0022857">
    <property type="term" value="F:transmembrane transporter activity"/>
    <property type="evidence" value="ECO:0007669"/>
    <property type="project" value="InterPro"/>
</dbReference>
<feature type="transmembrane region" description="Helical" evidence="6">
    <location>
        <begin position="298"/>
        <end position="323"/>
    </location>
</feature>
<dbReference type="InterPro" id="IPR036259">
    <property type="entry name" value="MFS_trans_sf"/>
</dbReference>
<dbReference type="EMBL" id="LQPE01000143">
    <property type="protein sequence ID" value="ORW01114.1"/>
    <property type="molecule type" value="Genomic_DNA"/>
</dbReference>
<evidence type="ECO:0000256" key="5">
    <source>
        <dbReference type="ARBA" id="ARBA00023136"/>
    </source>
</evidence>
<gene>
    <name evidence="8" type="ORF">AWC14_09530</name>
</gene>
<evidence type="ECO:0000256" key="1">
    <source>
        <dbReference type="ARBA" id="ARBA00004651"/>
    </source>
</evidence>
<evidence type="ECO:0000313" key="8">
    <source>
        <dbReference type="EMBL" id="ORW01114.1"/>
    </source>
</evidence>
<proteinExistence type="predicted"/>
<dbReference type="GO" id="GO:0005886">
    <property type="term" value="C:plasma membrane"/>
    <property type="evidence" value="ECO:0007669"/>
    <property type="project" value="UniProtKB-SubCell"/>
</dbReference>
<feature type="transmembrane region" description="Helical" evidence="6">
    <location>
        <begin position="65"/>
        <end position="84"/>
    </location>
</feature>
<dbReference type="Pfam" id="PF07690">
    <property type="entry name" value="MFS_1"/>
    <property type="match status" value="1"/>
</dbReference>
<keyword evidence="4 6" id="KW-1133">Transmembrane helix</keyword>
<dbReference type="InterPro" id="IPR011701">
    <property type="entry name" value="MFS"/>
</dbReference>
<dbReference type="PANTHER" id="PTHR42718">
    <property type="entry name" value="MAJOR FACILITATOR SUPERFAMILY MULTIDRUG TRANSPORTER MFSC"/>
    <property type="match status" value="1"/>
</dbReference>
<organism evidence="8 9">
    <name type="scientific">Mycobacterium kyorinense</name>
    <dbReference type="NCBI Taxonomy" id="487514"/>
    <lineage>
        <taxon>Bacteria</taxon>
        <taxon>Bacillati</taxon>
        <taxon>Actinomycetota</taxon>
        <taxon>Actinomycetes</taxon>
        <taxon>Mycobacteriales</taxon>
        <taxon>Mycobacteriaceae</taxon>
        <taxon>Mycobacterium</taxon>
    </lineage>
</organism>
<evidence type="ECO:0000256" key="2">
    <source>
        <dbReference type="ARBA" id="ARBA00022448"/>
    </source>
</evidence>
<dbReference type="InterPro" id="IPR020846">
    <property type="entry name" value="MFS_dom"/>
</dbReference>
<dbReference type="RefSeq" id="WP_052425478.1">
    <property type="nucleotide sequence ID" value="NZ_BBKA01000011.1"/>
</dbReference>
<keyword evidence="2" id="KW-0813">Transport</keyword>
<dbReference type="SUPFAM" id="SSF103473">
    <property type="entry name" value="MFS general substrate transporter"/>
    <property type="match status" value="1"/>
</dbReference>
<keyword evidence="3 6" id="KW-0812">Transmembrane</keyword>
<keyword evidence="9" id="KW-1185">Reference proteome</keyword>
<evidence type="ECO:0000259" key="7">
    <source>
        <dbReference type="PROSITE" id="PS50850"/>
    </source>
</evidence>
<dbReference type="Gene3D" id="1.20.1250.20">
    <property type="entry name" value="MFS general substrate transporter like domains"/>
    <property type="match status" value="1"/>
</dbReference>
<dbReference type="PROSITE" id="PS50850">
    <property type="entry name" value="MFS"/>
    <property type="match status" value="1"/>
</dbReference>
<evidence type="ECO:0000256" key="6">
    <source>
        <dbReference type="SAM" id="Phobius"/>
    </source>
</evidence>
<feature type="transmembrane region" description="Helical" evidence="6">
    <location>
        <begin position="335"/>
        <end position="355"/>
    </location>
</feature>
<dbReference type="AlphaFoldDB" id="A0A1X1XQS0"/>
<feature type="transmembrane region" description="Helical" evidence="6">
    <location>
        <begin position="367"/>
        <end position="385"/>
    </location>
</feature>
<dbReference type="CDD" id="cd17321">
    <property type="entry name" value="MFS_MMR_MDR_like"/>
    <property type="match status" value="1"/>
</dbReference>
<feature type="transmembrane region" description="Helical" evidence="6">
    <location>
        <begin position="96"/>
        <end position="113"/>
    </location>
</feature>
<sequence>MTRAADPGRRLRVQRDHPFYKWVALSNTTLGVLLATINSSIVLISLPAIFRGIGLNALDPANVSYLLWMLMGYLLVSAVLVVFFGRIGDMYGRVRVYNLGFLVFTAAAVALSIDPFSLKAGALWLIGWRVVQGVGGAMLMATSSAILTDAFPANQRGMALGINQVAAVAGSFIGLLLGGLLSEWDWRAIFWVGVPIGLAGTIWAMRSLHELGDTRPAKLDWTGTVTLGVGLTVILTAITYSIQPHGDSATGWTNPWVLGALVSGVLAMAAFCVIELRVPNPMLDIRLFRITAFGTGNLAGLMSAVGRGGLQFMLIIWLQGIWLPLHGYSFESTPLWSGIYLLPMTVGFLVAGPLAGSLADRHGARPFTVGGMLLMAITFVLLMMIPVDFNYWVFAALVFLNGFGGGIFTAPNTAVIMSSVPADQRGSASGVRATFFNAGTSLSIGVFFSLMVIGLANSLPGAMSAGLQQQGVSAAVAHQAAQTPPVGSLFAAFLGYNPIAELLGPSGALWQPGVAADVLTGHTFFPLLMSGPLHTGLTVVFTAATVMMLLGALASLVAPGHYAAEVPAPGRFDSRVE</sequence>
<feature type="transmembrane region" description="Helical" evidence="6">
    <location>
        <begin position="435"/>
        <end position="456"/>
    </location>
</feature>
<evidence type="ECO:0000313" key="9">
    <source>
        <dbReference type="Proteomes" id="UP000193487"/>
    </source>
</evidence>
<dbReference type="PANTHER" id="PTHR42718:SF9">
    <property type="entry name" value="MAJOR FACILITATOR SUPERFAMILY MULTIDRUG TRANSPORTER MFSC"/>
    <property type="match status" value="1"/>
</dbReference>
<comment type="subcellular location">
    <subcellularLocation>
        <location evidence="1">Cell membrane</location>
        <topology evidence="1">Multi-pass membrane protein</topology>
    </subcellularLocation>
</comment>
<feature type="transmembrane region" description="Helical" evidence="6">
    <location>
        <begin position="536"/>
        <end position="558"/>
    </location>
</feature>
<feature type="transmembrane region" description="Helical" evidence="6">
    <location>
        <begin position="159"/>
        <end position="182"/>
    </location>
</feature>
<accession>A0A1X1XQS0</accession>
<evidence type="ECO:0000256" key="4">
    <source>
        <dbReference type="ARBA" id="ARBA00022989"/>
    </source>
</evidence>
<evidence type="ECO:0000256" key="3">
    <source>
        <dbReference type="ARBA" id="ARBA00022692"/>
    </source>
</evidence>
<name>A0A1X1XQS0_9MYCO</name>
<dbReference type="Gene3D" id="1.20.1720.10">
    <property type="entry name" value="Multidrug resistance protein D"/>
    <property type="match status" value="1"/>
</dbReference>
<keyword evidence="5 6" id="KW-0472">Membrane</keyword>
<feature type="transmembrane region" description="Helical" evidence="6">
    <location>
        <begin position="20"/>
        <end position="45"/>
    </location>
</feature>
<dbReference type="Proteomes" id="UP000193487">
    <property type="component" value="Unassembled WGS sequence"/>
</dbReference>
<reference evidence="8 9" key="1">
    <citation type="submission" date="2016-01" db="EMBL/GenBank/DDBJ databases">
        <title>The new phylogeny of the genus Mycobacterium.</title>
        <authorList>
            <person name="Tarcisio F."/>
            <person name="Conor M."/>
            <person name="Antonella G."/>
            <person name="Elisabetta G."/>
            <person name="Giulia F.S."/>
            <person name="Sara T."/>
            <person name="Anna F."/>
            <person name="Clotilde B."/>
            <person name="Roberto B."/>
            <person name="Veronica D.S."/>
            <person name="Fabio R."/>
            <person name="Monica P."/>
            <person name="Olivier J."/>
            <person name="Enrico T."/>
            <person name="Nicola S."/>
        </authorList>
    </citation>
    <scope>NUCLEOTIDE SEQUENCE [LARGE SCALE GENOMIC DNA]</scope>
    <source>
        <strain evidence="8 9">DSM 45166</strain>
    </source>
</reference>
<feature type="transmembrane region" description="Helical" evidence="6">
    <location>
        <begin position="125"/>
        <end position="147"/>
    </location>
</feature>
<feature type="domain" description="Major facilitator superfamily (MFS) profile" evidence="7">
    <location>
        <begin position="24"/>
        <end position="499"/>
    </location>
</feature>
<feature type="transmembrane region" description="Helical" evidence="6">
    <location>
        <begin position="188"/>
        <end position="209"/>
    </location>
</feature>
<feature type="transmembrane region" description="Helical" evidence="6">
    <location>
        <begin position="391"/>
        <end position="414"/>
    </location>
</feature>
<dbReference type="OrthoDB" id="102502at2"/>
<feature type="transmembrane region" description="Helical" evidence="6">
    <location>
        <begin position="221"/>
        <end position="243"/>
    </location>
</feature>
<protein>
    <submittedName>
        <fullName evidence="8">MFS transporter</fullName>
    </submittedName>
</protein>
<feature type="transmembrane region" description="Helical" evidence="6">
    <location>
        <begin position="255"/>
        <end position="278"/>
    </location>
</feature>
<comment type="caution">
    <text evidence="8">The sequence shown here is derived from an EMBL/GenBank/DDBJ whole genome shotgun (WGS) entry which is preliminary data.</text>
</comment>